<keyword evidence="3" id="KW-1185">Reference proteome</keyword>
<proteinExistence type="predicted"/>
<feature type="compositionally biased region" description="Polar residues" evidence="1">
    <location>
        <begin position="1"/>
        <end position="14"/>
    </location>
</feature>
<organism evidence="2 3">
    <name type="scientific">Neocallimastix californiae</name>
    <dbReference type="NCBI Taxonomy" id="1754190"/>
    <lineage>
        <taxon>Eukaryota</taxon>
        <taxon>Fungi</taxon>
        <taxon>Fungi incertae sedis</taxon>
        <taxon>Chytridiomycota</taxon>
        <taxon>Chytridiomycota incertae sedis</taxon>
        <taxon>Neocallimastigomycetes</taxon>
        <taxon>Neocallimastigales</taxon>
        <taxon>Neocallimastigaceae</taxon>
        <taxon>Neocallimastix</taxon>
    </lineage>
</organism>
<evidence type="ECO:0000313" key="2">
    <source>
        <dbReference type="EMBL" id="ORY77975.1"/>
    </source>
</evidence>
<gene>
    <name evidence="2" type="ORF">LY90DRAFT_698490</name>
</gene>
<evidence type="ECO:0000256" key="1">
    <source>
        <dbReference type="SAM" id="MobiDB-lite"/>
    </source>
</evidence>
<dbReference type="EMBL" id="MCOG01000018">
    <property type="protein sequence ID" value="ORY77975.1"/>
    <property type="molecule type" value="Genomic_DNA"/>
</dbReference>
<accession>A0A1Y2F4W6</accession>
<dbReference type="Proteomes" id="UP000193920">
    <property type="component" value="Unassembled WGS sequence"/>
</dbReference>
<feature type="region of interest" description="Disordered" evidence="1">
    <location>
        <begin position="1"/>
        <end position="48"/>
    </location>
</feature>
<name>A0A1Y2F4W6_9FUNG</name>
<feature type="compositionally biased region" description="Polar residues" evidence="1">
    <location>
        <begin position="24"/>
        <end position="42"/>
    </location>
</feature>
<reference evidence="2 3" key="1">
    <citation type="submission" date="2016-08" db="EMBL/GenBank/DDBJ databases">
        <title>A Parts List for Fungal Cellulosomes Revealed by Comparative Genomics.</title>
        <authorList>
            <consortium name="DOE Joint Genome Institute"/>
            <person name="Haitjema C.H."/>
            <person name="Gilmore S.P."/>
            <person name="Henske J.K."/>
            <person name="Solomon K.V."/>
            <person name="De Groot R."/>
            <person name="Kuo A."/>
            <person name="Mondo S.J."/>
            <person name="Salamov A.A."/>
            <person name="Labutti K."/>
            <person name="Zhao Z."/>
            <person name="Chiniquy J."/>
            <person name="Barry K."/>
            <person name="Brewer H.M."/>
            <person name="Purvine S.O."/>
            <person name="Wright A.T."/>
            <person name="Boxma B."/>
            <person name="Van Alen T."/>
            <person name="Hackstein J.H."/>
            <person name="Baker S.E."/>
            <person name="Grigoriev I.V."/>
            <person name="O'Malley M.A."/>
        </authorList>
    </citation>
    <scope>NUCLEOTIDE SEQUENCE [LARGE SCALE GENOMIC DNA]</scope>
    <source>
        <strain evidence="2 3">G1</strain>
    </source>
</reference>
<sequence length="145" mass="15962">MKSTVVNGHGTVNNGKIKPIKLFSTRSNSTTSTHDLSNPKNDSTSSPSLLSYSALYDTNGLGFDKLNNLNTIADTNTIDIADAEIKDLNNDINIYTNTDTNSNININTTNNNNDNNNFSRRTLTKHEEVELYSNQPNYEGGPPSY</sequence>
<comment type="caution">
    <text evidence="2">The sequence shown here is derived from an EMBL/GenBank/DDBJ whole genome shotgun (WGS) entry which is preliminary data.</text>
</comment>
<dbReference type="AlphaFoldDB" id="A0A1Y2F4W6"/>
<protein>
    <submittedName>
        <fullName evidence="2">Uncharacterized protein</fullName>
    </submittedName>
</protein>
<evidence type="ECO:0000313" key="3">
    <source>
        <dbReference type="Proteomes" id="UP000193920"/>
    </source>
</evidence>